<gene>
    <name evidence="3" type="primary">SWT1_1</name>
    <name evidence="3" type="ORF">OS493_024749</name>
</gene>
<dbReference type="Pfam" id="PF13638">
    <property type="entry name" value="PIN_4"/>
    <property type="match status" value="1"/>
</dbReference>
<evidence type="ECO:0000259" key="2">
    <source>
        <dbReference type="PROSITE" id="PS50020"/>
    </source>
</evidence>
<feature type="compositionally biased region" description="Polar residues" evidence="1">
    <location>
        <begin position="82"/>
        <end position="110"/>
    </location>
</feature>
<evidence type="ECO:0000313" key="3">
    <source>
        <dbReference type="EMBL" id="KAJ7378086.1"/>
    </source>
</evidence>
<dbReference type="InterPro" id="IPR001202">
    <property type="entry name" value="WW_dom"/>
</dbReference>
<sequence>MPNIGDLDDRPLPIGWICRQSKSRKDKYYYFNTVTRLSSWKHPLDTPGSHDELSVPSLSKRSFESDESGTKKKNSKKKRTISEQSSVSQESHPSKNTNTSNNKMPQMTTGTVNANGQQNMTSNSKVHRINAWVNSVDTSYTPSEQGSCVSARAPSSHAGSDELNQGVGTFLPTKNLYSRPTHEQNTTGYTSTQPLNRRKVNSDKYNNNTRIHSGHLPQHNQKGSFSGTVSIPVRNNVSKSLKQNSKTPAGNSTVHTPFSPLSHRPTVLGMNSDKNDTGQRLPSVTAYQGQIEEDMQLDSQVSFHSFGNDDCQAAEHEKAQLSDNNDIAMEIDNYEELEDQIKLELQGMRSEFVLDPLQVSGESEKHATVSYKDTLYVVLDTNVLLSHLKLISELKDFPIEGVARPVLIIPWIVIQELDSLKSDSWRIKKGKLVSSSKNKNGKFGVDTLARQAVRFLHLCFEGDHPRVRGQTVSEAREMMENCSIEDPNNDDKILQCCLLFQRKADNGHAILFSNDQNLCSKAIINGVKAFNHQSLVMGLKELFQNTAVVLKQDHFQDYYKELKTPRKLGTKKS</sequence>
<dbReference type="Gene3D" id="2.20.70.10">
    <property type="match status" value="1"/>
</dbReference>
<comment type="caution">
    <text evidence="3">The sequence shown here is derived from an EMBL/GenBank/DDBJ whole genome shotgun (WGS) entry which is preliminary data.</text>
</comment>
<name>A0A9X0CWF7_9CNID</name>
<feature type="region of interest" description="Disordered" evidence="1">
    <location>
        <begin position="176"/>
        <end position="266"/>
    </location>
</feature>
<dbReference type="OrthoDB" id="548295at2759"/>
<dbReference type="SMART" id="SM00670">
    <property type="entry name" value="PINc"/>
    <property type="match status" value="1"/>
</dbReference>
<feature type="compositionally biased region" description="Polar residues" evidence="1">
    <location>
        <begin position="176"/>
        <end position="195"/>
    </location>
</feature>
<dbReference type="SUPFAM" id="SSF88723">
    <property type="entry name" value="PIN domain-like"/>
    <property type="match status" value="1"/>
</dbReference>
<evidence type="ECO:0000256" key="1">
    <source>
        <dbReference type="SAM" id="MobiDB-lite"/>
    </source>
</evidence>
<dbReference type="PANTHER" id="PTHR16161">
    <property type="entry name" value="TRANSCRIPTIONAL PROTEIN SWT1"/>
    <property type="match status" value="1"/>
</dbReference>
<dbReference type="InterPro" id="IPR036020">
    <property type="entry name" value="WW_dom_sf"/>
</dbReference>
<dbReference type="CDD" id="cd18727">
    <property type="entry name" value="PIN_Swt1-like"/>
    <property type="match status" value="1"/>
</dbReference>
<feature type="region of interest" description="Disordered" evidence="1">
    <location>
        <begin position="39"/>
        <end position="110"/>
    </location>
</feature>
<dbReference type="InterPro" id="IPR052626">
    <property type="entry name" value="SWT1_Regulator"/>
</dbReference>
<feature type="compositionally biased region" description="Basic and acidic residues" evidence="1">
    <location>
        <begin position="42"/>
        <end position="53"/>
    </location>
</feature>
<keyword evidence="4" id="KW-1185">Reference proteome</keyword>
<reference evidence="3" key="1">
    <citation type="submission" date="2023-01" db="EMBL/GenBank/DDBJ databases">
        <title>Genome assembly of the deep-sea coral Lophelia pertusa.</title>
        <authorList>
            <person name="Herrera S."/>
            <person name="Cordes E."/>
        </authorList>
    </citation>
    <scope>NUCLEOTIDE SEQUENCE</scope>
    <source>
        <strain evidence="3">USNM1676648</strain>
        <tissue evidence="3">Polyp</tissue>
    </source>
</reference>
<dbReference type="SMART" id="SM00456">
    <property type="entry name" value="WW"/>
    <property type="match status" value="1"/>
</dbReference>
<dbReference type="CDD" id="cd00201">
    <property type="entry name" value="WW"/>
    <property type="match status" value="1"/>
</dbReference>
<proteinExistence type="predicted"/>
<dbReference type="AlphaFoldDB" id="A0A9X0CWF7"/>
<accession>A0A9X0CWF7</accession>
<organism evidence="3 4">
    <name type="scientific">Desmophyllum pertusum</name>
    <dbReference type="NCBI Taxonomy" id="174260"/>
    <lineage>
        <taxon>Eukaryota</taxon>
        <taxon>Metazoa</taxon>
        <taxon>Cnidaria</taxon>
        <taxon>Anthozoa</taxon>
        <taxon>Hexacorallia</taxon>
        <taxon>Scleractinia</taxon>
        <taxon>Caryophylliina</taxon>
        <taxon>Caryophylliidae</taxon>
        <taxon>Desmophyllum</taxon>
    </lineage>
</organism>
<dbReference type="SUPFAM" id="SSF51045">
    <property type="entry name" value="WW domain"/>
    <property type="match status" value="1"/>
</dbReference>
<evidence type="ECO:0000313" key="4">
    <source>
        <dbReference type="Proteomes" id="UP001163046"/>
    </source>
</evidence>
<dbReference type="GO" id="GO:0005634">
    <property type="term" value="C:nucleus"/>
    <property type="evidence" value="ECO:0007669"/>
    <property type="project" value="TreeGrafter"/>
</dbReference>
<feature type="compositionally biased region" description="Polar residues" evidence="1">
    <location>
        <begin position="218"/>
        <end position="256"/>
    </location>
</feature>
<protein>
    <submittedName>
        <fullName evidence="3">RNA endoribonuclease</fullName>
    </submittedName>
</protein>
<feature type="domain" description="WW" evidence="2">
    <location>
        <begin position="10"/>
        <end position="45"/>
    </location>
</feature>
<dbReference type="InterPro" id="IPR002716">
    <property type="entry name" value="PIN_dom"/>
</dbReference>
<dbReference type="PANTHER" id="PTHR16161:SF0">
    <property type="entry name" value="TRANSCRIPTIONAL PROTEIN SWT1"/>
    <property type="match status" value="1"/>
</dbReference>
<dbReference type="PROSITE" id="PS50020">
    <property type="entry name" value="WW_DOMAIN_2"/>
    <property type="match status" value="1"/>
</dbReference>
<dbReference type="Proteomes" id="UP001163046">
    <property type="component" value="Unassembled WGS sequence"/>
</dbReference>
<dbReference type="Gene3D" id="3.40.50.1010">
    <property type="entry name" value="5'-nuclease"/>
    <property type="match status" value="1"/>
</dbReference>
<dbReference type="InterPro" id="IPR029060">
    <property type="entry name" value="PIN-like_dom_sf"/>
</dbReference>
<feature type="compositionally biased region" description="Basic and acidic residues" evidence="1">
    <location>
        <begin position="61"/>
        <end position="70"/>
    </location>
</feature>
<dbReference type="EMBL" id="MU826369">
    <property type="protein sequence ID" value="KAJ7378086.1"/>
    <property type="molecule type" value="Genomic_DNA"/>
</dbReference>